<dbReference type="GO" id="GO:0005634">
    <property type="term" value="C:nucleus"/>
    <property type="evidence" value="ECO:0007669"/>
    <property type="project" value="UniProtKB-UniRule"/>
</dbReference>
<feature type="region of interest" description="Disordered" evidence="4">
    <location>
        <begin position="86"/>
        <end position="165"/>
    </location>
</feature>
<dbReference type="GO" id="GO:0030154">
    <property type="term" value="P:cell differentiation"/>
    <property type="evidence" value="ECO:0007669"/>
    <property type="project" value="TreeGrafter"/>
</dbReference>
<organism evidence="6 7">
    <name type="scientific">Phanerochaete carnosa (strain HHB-10118-sp)</name>
    <name type="common">White-rot fungus</name>
    <name type="synonym">Peniophora carnosa</name>
    <dbReference type="NCBI Taxonomy" id="650164"/>
    <lineage>
        <taxon>Eukaryota</taxon>
        <taxon>Fungi</taxon>
        <taxon>Dikarya</taxon>
        <taxon>Basidiomycota</taxon>
        <taxon>Agaricomycotina</taxon>
        <taxon>Agaricomycetes</taxon>
        <taxon>Polyporales</taxon>
        <taxon>Phanerochaetaceae</taxon>
        <taxon>Phanerochaete</taxon>
    </lineage>
</organism>
<evidence type="ECO:0000259" key="5">
    <source>
        <dbReference type="PROSITE" id="PS50118"/>
    </source>
</evidence>
<protein>
    <recommendedName>
        <fullName evidence="5">HMG box domain-containing protein</fullName>
    </recommendedName>
</protein>
<dbReference type="Proteomes" id="UP000008370">
    <property type="component" value="Unassembled WGS sequence"/>
</dbReference>
<sequence length="337" mass="38006">MSRLENTKAQRVLTPLTSMTPLRRTKKPEGHIPRPPNRFFLFRRDFCANLKLGYVDPSLLKPNTSISGAAGEAWRRLSEEERKLYKDKEKEEKKKHEAMYPNYTFRPQRKNKKNKKASPSSKAITVSREQSPASVATSSQFQPETYEGESSDEATPTASTLATPCDDFQPLGEPAVLTPTTLPPSADVRYARNALGLSGMYNTDTTPTCRVIYQYSLPPPPTPHIVSFTSADLCIVFRRLLCPTCFRTHAASFSNNTYWPTAKNEYCYALRSSLCRECLVLSGENAREMIQSGIERLNRREILSQVFPPAAVFTEMPNAAPEELDLFYEFMNFSGSS</sequence>
<keyword evidence="3" id="KW-0539">Nucleus</keyword>
<dbReference type="PANTHER" id="PTHR10270">
    <property type="entry name" value="SOX TRANSCRIPTION FACTOR"/>
    <property type="match status" value="1"/>
</dbReference>
<keyword evidence="2" id="KW-0804">Transcription</keyword>
<evidence type="ECO:0000256" key="3">
    <source>
        <dbReference type="PROSITE-ProRule" id="PRU00267"/>
    </source>
</evidence>
<accession>K5WIM8</accession>
<dbReference type="AlphaFoldDB" id="K5WIM8"/>
<evidence type="ECO:0000256" key="4">
    <source>
        <dbReference type="SAM" id="MobiDB-lite"/>
    </source>
</evidence>
<dbReference type="Gene3D" id="1.10.30.10">
    <property type="entry name" value="High mobility group box domain"/>
    <property type="match status" value="1"/>
</dbReference>
<dbReference type="EMBL" id="JH930479">
    <property type="protein sequence ID" value="EKM50102.1"/>
    <property type="molecule type" value="Genomic_DNA"/>
</dbReference>
<feature type="compositionally biased region" description="Basic residues" evidence="4">
    <location>
        <begin position="107"/>
        <end position="116"/>
    </location>
</feature>
<dbReference type="SUPFAM" id="SSF47095">
    <property type="entry name" value="HMG-box"/>
    <property type="match status" value="1"/>
</dbReference>
<feature type="DNA-binding region" description="HMG box" evidence="3">
    <location>
        <begin position="32"/>
        <end position="104"/>
    </location>
</feature>
<dbReference type="SMART" id="SM00398">
    <property type="entry name" value="HMG"/>
    <property type="match status" value="1"/>
</dbReference>
<feature type="compositionally biased region" description="Polar residues" evidence="4">
    <location>
        <begin position="127"/>
        <end position="143"/>
    </location>
</feature>
<evidence type="ECO:0000313" key="6">
    <source>
        <dbReference type="EMBL" id="EKM50102.1"/>
    </source>
</evidence>
<feature type="domain" description="HMG box" evidence="5">
    <location>
        <begin position="32"/>
        <end position="104"/>
    </location>
</feature>
<dbReference type="InterPro" id="IPR036910">
    <property type="entry name" value="HMG_box_dom_sf"/>
</dbReference>
<dbReference type="InterPro" id="IPR050140">
    <property type="entry name" value="SRY-related_HMG-box_TF-like"/>
</dbReference>
<dbReference type="KEGG" id="pco:PHACADRAFT_188459"/>
<dbReference type="RefSeq" id="XP_007401294.1">
    <property type="nucleotide sequence ID" value="XM_007401232.1"/>
</dbReference>
<evidence type="ECO:0000313" key="7">
    <source>
        <dbReference type="Proteomes" id="UP000008370"/>
    </source>
</evidence>
<keyword evidence="7" id="KW-1185">Reference proteome</keyword>
<keyword evidence="1 3" id="KW-0238">DNA-binding</keyword>
<dbReference type="GO" id="GO:0000978">
    <property type="term" value="F:RNA polymerase II cis-regulatory region sequence-specific DNA binding"/>
    <property type="evidence" value="ECO:0007669"/>
    <property type="project" value="TreeGrafter"/>
</dbReference>
<proteinExistence type="predicted"/>
<dbReference type="InterPro" id="IPR009071">
    <property type="entry name" value="HMG_box_dom"/>
</dbReference>
<feature type="compositionally biased region" description="Basic and acidic residues" evidence="4">
    <location>
        <begin position="86"/>
        <end position="98"/>
    </location>
</feature>
<dbReference type="GO" id="GO:0001228">
    <property type="term" value="F:DNA-binding transcription activator activity, RNA polymerase II-specific"/>
    <property type="evidence" value="ECO:0007669"/>
    <property type="project" value="TreeGrafter"/>
</dbReference>
<evidence type="ECO:0000256" key="1">
    <source>
        <dbReference type="ARBA" id="ARBA00023125"/>
    </source>
</evidence>
<dbReference type="HOGENOM" id="CLU_824151_0_0_1"/>
<feature type="compositionally biased region" description="Polar residues" evidence="4">
    <location>
        <begin position="153"/>
        <end position="162"/>
    </location>
</feature>
<reference evidence="6 7" key="1">
    <citation type="journal article" date="2012" name="BMC Genomics">
        <title>Comparative genomics of the white-rot fungi, Phanerochaete carnosa and P. chrysosporium, to elucidate the genetic basis of the distinct wood types they colonize.</title>
        <authorList>
            <person name="Suzuki H."/>
            <person name="MacDonald J."/>
            <person name="Syed K."/>
            <person name="Salamov A."/>
            <person name="Hori C."/>
            <person name="Aerts A."/>
            <person name="Henrissat B."/>
            <person name="Wiebenga A."/>
            <person name="vanKuyk P.A."/>
            <person name="Barry K."/>
            <person name="Lindquist E."/>
            <person name="LaButti K."/>
            <person name="Lapidus A."/>
            <person name="Lucas S."/>
            <person name="Coutinho P."/>
            <person name="Gong Y."/>
            <person name="Samejima M."/>
            <person name="Mahadevan R."/>
            <person name="Abou-Zaid M."/>
            <person name="de Vries R.P."/>
            <person name="Igarashi K."/>
            <person name="Yadav J.S."/>
            <person name="Grigoriev I.V."/>
            <person name="Master E.R."/>
        </authorList>
    </citation>
    <scope>NUCLEOTIDE SEQUENCE [LARGE SCALE GENOMIC DNA]</scope>
    <source>
        <strain evidence="6 7">HHB-10118-sp</strain>
    </source>
</reference>
<dbReference type="PROSITE" id="PS50118">
    <property type="entry name" value="HMG_BOX_2"/>
    <property type="match status" value="1"/>
</dbReference>
<gene>
    <name evidence="6" type="ORF">PHACADRAFT_188459</name>
</gene>
<dbReference type="Pfam" id="PF00505">
    <property type="entry name" value="HMG_box"/>
    <property type="match status" value="1"/>
</dbReference>
<dbReference type="InParanoid" id="K5WIM8"/>
<dbReference type="PANTHER" id="PTHR10270:SF161">
    <property type="entry name" value="SEX-DETERMINING REGION Y PROTEIN"/>
    <property type="match status" value="1"/>
</dbReference>
<dbReference type="GeneID" id="18910494"/>
<name>K5WIM8_PHACS</name>
<evidence type="ECO:0000256" key="2">
    <source>
        <dbReference type="ARBA" id="ARBA00023163"/>
    </source>
</evidence>